<proteinExistence type="inferred from homology"/>
<keyword evidence="4 10" id="KW-0028">Amino-acid biosynthesis</keyword>
<dbReference type="InterPro" id="IPR028939">
    <property type="entry name" value="P5C_Rdtase_cat_N"/>
</dbReference>
<dbReference type="Proteomes" id="UP000321248">
    <property type="component" value="Unassembled WGS sequence"/>
</dbReference>
<evidence type="ECO:0000256" key="12">
    <source>
        <dbReference type="PIRSR" id="PIRSR000193-1"/>
    </source>
</evidence>
<keyword evidence="3 10" id="KW-0963">Cytoplasm</keyword>
<evidence type="ECO:0000256" key="2">
    <source>
        <dbReference type="ARBA" id="ARBA00005525"/>
    </source>
</evidence>
<organism evidence="15 16">
    <name type="scientific">Alkalisalibacterium limincola</name>
    <dbReference type="NCBI Taxonomy" id="2699169"/>
    <lineage>
        <taxon>Bacteria</taxon>
        <taxon>Pseudomonadati</taxon>
        <taxon>Pseudomonadota</taxon>
        <taxon>Gammaproteobacteria</taxon>
        <taxon>Lysobacterales</taxon>
        <taxon>Lysobacteraceae</taxon>
        <taxon>Alkalisalibacterium</taxon>
    </lineage>
</organism>
<dbReference type="InterPro" id="IPR029036">
    <property type="entry name" value="P5CR_dimer"/>
</dbReference>
<dbReference type="RefSeq" id="WP_147891592.1">
    <property type="nucleotide sequence ID" value="NZ_VRTS01000004.1"/>
</dbReference>
<keyword evidence="7 10" id="KW-0560">Oxidoreductase</keyword>
<evidence type="ECO:0000259" key="14">
    <source>
        <dbReference type="Pfam" id="PF14748"/>
    </source>
</evidence>
<comment type="similarity">
    <text evidence="2 10">Belongs to the pyrroline-5-carboxylate reductase family.</text>
</comment>
<dbReference type="HAMAP" id="MF_01925">
    <property type="entry name" value="P5C_reductase"/>
    <property type="match status" value="1"/>
</dbReference>
<dbReference type="NCBIfam" id="TIGR00112">
    <property type="entry name" value="proC"/>
    <property type="match status" value="1"/>
</dbReference>
<feature type="domain" description="Pyrroline-5-carboxylate reductase dimerisation" evidence="14">
    <location>
        <begin position="166"/>
        <end position="269"/>
    </location>
</feature>
<dbReference type="InterPro" id="IPR008927">
    <property type="entry name" value="6-PGluconate_DH-like_C_sf"/>
</dbReference>
<comment type="subcellular location">
    <subcellularLocation>
        <location evidence="10">Cytoplasm</location>
    </subcellularLocation>
</comment>
<keyword evidence="6 10" id="KW-0521">NADP</keyword>
<dbReference type="EC" id="1.5.1.2" evidence="10 11"/>
<evidence type="ECO:0000259" key="13">
    <source>
        <dbReference type="Pfam" id="PF03807"/>
    </source>
</evidence>
<comment type="pathway">
    <text evidence="1 10">Amino-acid biosynthesis; L-proline biosynthesis; L-proline from L-glutamate 5-semialdehyde: step 1/1.</text>
</comment>
<evidence type="ECO:0000313" key="16">
    <source>
        <dbReference type="Proteomes" id="UP000321248"/>
    </source>
</evidence>
<dbReference type="PANTHER" id="PTHR11645:SF0">
    <property type="entry name" value="PYRROLINE-5-CARBOXYLATE REDUCTASE 3"/>
    <property type="match status" value="1"/>
</dbReference>
<evidence type="ECO:0000256" key="6">
    <source>
        <dbReference type="ARBA" id="ARBA00022857"/>
    </source>
</evidence>
<dbReference type="AlphaFoldDB" id="A0A5C8KR56"/>
<keyword evidence="5 10" id="KW-0641">Proline biosynthesis</keyword>
<reference evidence="15 16" key="1">
    <citation type="submission" date="2019-08" db="EMBL/GenBank/DDBJ databases">
        <authorList>
            <person name="Karlyshev A.V."/>
        </authorList>
    </citation>
    <scope>NUCLEOTIDE SEQUENCE [LARGE SCALE GENOMIC DNA]</scope>
    <source>
        <strain evidence="15 16">Alg18-2.2</strain>
    </source>
</reference>
<dbReference type="FunFam" id="3.40.50.720:FF:000105">
    <property type="entry name" value="Pyrroline-5-carboxylate reductase"/>
    <property type="match status" value="1"/>
</dbReference>
<evidence type="ECO:0000256" key="9">
    <source>
        <dbReference type="ARBA" id="ARBA00052690"/>
    </source>
</evidence>
<dbReference type="PIRSF" id="PIRSF000193">
    <property type="entry name" value="Pyrrol-5-carb_rd"/>
    <property type="match status" value="1"/>
</dbReference>
<dbReference type="Pfam" id="PF14748">
    <property type="entry name" value="P5CR_dimer"/>
    <property type="match status" value="1"/>
</dbReference>
<feature type="binding site" evidence="12">
    <location>
        <begin position="71"/>
        <end position="74"/>
    </location>
    <ligand>
        <name>NADP(+)</name>
        <dbReference type="ChEBI" id="CHEBI:58349"/>
    </ligand>
</feature>
<comment type="function">
    <text evidence="10">Catalyzes the reduction of 1-pyrroline-5-carboxylate (PCA) to L-proline.</text>
</comment>
<evidence type="ECO:0000256" key="10">
    <source>
        <dbReference type="HAMAP-Rule" id="MF_01925"/>
    </source>
</evidence>
<evidence type="ECO:0000256" key="7">
    <source>
        <dbReference type="ARBA" id="ARBA00023002"/>
    </source>
</evidence>
<feature type="domain" description="Pyrroline-5-carboxylate reductase catalytic N-terminal" evidence="13">
    <location>
        <begin position="7"/>
        <end position="101"/>
    </location>
</feature>
<dbReference type="GO" id="GO:0055129">
    <property type="term" value="P:L-proline biosynthetic process"/>
    <property type="evidence" value="ECO:0007669"/>
    <property type="project" value="UniProtKB-UniRule"/>
</dbReference>
<dbReference type="UniPathway" id="UPA00098">
    <property type="reaction ID" value="UER00361"/>
</dbReference>
<name>A0A5C8KR56_9GAMM</name>
<evidence type="ECO:0000256" key="4">
    <source>
        <dbReference type="ARBA" id="ARBA00022605"/>
    </source>
</evidence>
<dbReference type="SUPFAM" id="SSF48179">
    <property type="entry name" value="6-phosphogluconate dehydrogenase C-terminal domain-like"/>
    <property type="match status" value="1"/>
</dbReference>
<gene>
    <name evidence="10" type="primary">proC</name>
    <name evidence="15" type="ORF">FU658_07990</name>
</gene>
<dbReference type="FunFam" id="1.10.3730.10:FF:000001">
    <property type="entry name" value="Pyrroline-5-carboxylate reductase"/>
    <property type="match status" value="1"/>
</dbReference>
<evidence type="ECO:0000256" key="1">
    <source>
        <dbReference type="ARBA" id="ARBA00005205"/>
    </source>
</evidence>
<evidence type="ECO:0000256" key="3">
    <source>
        <dbReference type="ARBA" id="ARBA00022490"/>
    </source>
</evidence>
<dbReference type="InterPro" id="IPR000304">
    <property type="entry name" value="Pyrroline-COOH_reductase"/>
</dbReference>
<dbReference type="OrthoDB" id="9805754at2"/>
<sequence length="274" mass="27639">MPSSQVVVFIGGGNMARSIIGGLVASGHPASGIRVAEPNGALREALVADFGVDTHADAADAVSGAAAWVLAVKPQVMREVCTTLADVAQRESPVLVSVAAGITTAQIDRWLGGGRAVVRTMPNTPALVGAGATGMYANPAVSTQQRALAEALMSAVGRAVWISEEVRMDAVTGISGSGPAYFFLLAEAMQEAGIAQGLDPEAARALVVQTALGAARMMDETGESAATLRERVTSPGGTTQAALEAFAAGGLKALVDSAVTAATRRGAELSKAND</sequence>
<dbReference type="Gene3D" id="1.10.3730.10">
    <property type="entry name" value="ProC C-terminal domain-like"/>
    <property type="match status" value="1"/>
</dbReference>
<dbReference type="InterPro" id="IPR036291">
    <property type="entry name" value="NAD(P)-bd_dom_sf"/>
</dbReference>
<dbReference type="SUPFAM" id="SSF51735">
    <property type="entry name" value="NAD(P)-binding Rossmann-fold domains"/>
    <property type="match status" value="1"/>
</dbReference>
<dbReference type="Pfam" id="PF03807">
    <property type="entry name" value="F420_oxidored"/>
    <property type="match status" value="1"/>
</dbReference>
<evidence type="ECO:0000256" key="5">
    <source>
        <dbReference type="ARBA" id="ARBA00022650"/>
    </source>
</evidence>
<dbReference type="Gene3D" id="3.40.50.720">
    <property type="entry name" value="NAD(P)-binding Rossmann-like Domain"/>
    <property type="match status" value="1"/>
</dbReference>
<keyword evidence="16" id="KW-1185">Reference proteome</keyword>
<accession>A0A5C8KR56</accession>
<evidence type="ECO:0000313" key="15">
    <source>
        <dbReference type="EMBL" id="TXK62669.1"/>
    </source>
</evidence>
<dbReference type="GO" id="GO:0005737">
    <property type="term" value="C:cytoplasm"/>
    <property type="evidence" value="ECO:0007669"/>
    <property type="project" value="UniProtKB-SubCell"/>
</dbReference>
<evidence type="ECO:0000256" key="11">
    <source>
        <dbReference type="NCBIfam" id="TIGR00112"/>
    </source>
</evidence>
<dbReference type="EMBL" id="VRTS01000004">
    <property type="protein sequence ID" value="TXK62669.1"/>
    <property type="molecule type" value="Genomic_DNA"/>
</dbReference>
<comment type="catalytic activity">
    <reaction evidence="8 10">
        <text>L-proline + NAD(+) = (S)-1-pyrroline-5-carboxylate + NADH + 2 H(+)</text>
        <dbReference type="Rhea" id="RHEA:14105"/>
        <dbReference type="ChEBI" id="CHEBI:15378"/>
        <dbReference type="ChEBI" id="CHEBI:17388"/>
        <dbReference type="ChEBI" id="CHEBI:57540"/>
        <dbReference type="ChEBI" id="CHEBI:57945"/>
        <dbReference type="ChEBI" id="CHEBI:60039"/>
        <dbReference type="EC" id="1.5.1.2"/>
    </reaction>
</comment>
<dbReference type="GO" id="GO:0004735">
    <property type="term" value="F:pyrroline-5-carboxylate reductase activity"/>
    <property type="evidence" value="ECO:0007669"/>
    <property type="project" value="UniProtKB-UniRule"/>
</dbReference>
<evidence type="ECO:0000256" key="8">
    <source>
        <dbReference type="ARBA" id="ARBA00050547"/>
    </source>
</evidence>
<protein>
    <recommendedName>
        <fullName evidence="10 11">Pyrroline-5-carboxylate reductase</fullName>
        <shortName evidence="10">P5C reductase</shortName>
        <shortName evidence="10">P5CR</shortName>
        <ecNumber evidence="10 11">1.5.1.2</ecNumber>
    </recommendedName>
    <alternativeName>
        <fullName evidence="10">PCA reductase</fullName>
    </alternativeName>
</protein>
<dbReference type="PANTHER" id="PTHR11645">
    <property type="entry name" value="PYRROLINE-5-CARBOXYLATE REDUCTASE"/>
    <property type="match status" value="1"/>
</dbReference>
<feature type="binding site" evidence="12">
    <location>
        <begin position="10"/>
        <end position="15"/>
    </location>
    <ligand>
        <name>NADP(+)</name>
        <dbReference type="ChEBI" id="CHEBI:58349"/>
    </ligand>
</feature>
<comment type="caution">
    <text evidence="15">The sequence shown here is derived from an EMBL/GenBank/DDBJ whole genome shotgun (WGS) entry which is preliminary data.</text>
</comment>
<comment type="catalytic activity">
    <reaction evidence="9 10">
        <text>L-proline + NADP(+) = (S)-1-pyrroline-5-carboxylate + NADPH + 2 H(+)</text>
        <dbReference type="Rhea" id="RHEA:14109"/>
        <dbReference type="ChEBI" id="CHEBI:15378"/>
        <dbReference type="ChEBI" id="CHEBI:17388"/>
        <dbReference type="ChEBI" id="CHEBI:57783"/>
        <dbReference type="ChEBI" id="CHEBI:58349"/>
        <dbReference type="ChEBI" id="CHEBI:60039"/>
        <dbReference type="EC" id="1.5.1.2"/>
    </reaction>
</comment>